<gene>
    <name evidence="4" type="ORF">ENV52_09835</name>
</gene>
<feature type="binding site" evidence="2">
    <location>
        <position position="62"/>
    </location>
    <ligand>
        <name>CoA</name>
        <dbReference type="ChEBI" id="CHEBI:57287"/>
    </ligand>
</feature>
<feature type="active site" evidence="1">
    <location>
        <position position="35"/>
    </location>
</feature>
<dbReference type="InterPro" id="IPR054485">
    <property type="entry name" value="FlK-like_dom"/>
</dbReference>
<evidence type="ECO:0000256" key="1">
    <source>
        <dbReference type="PIRSR" id="PIRSR014972-1"/>
    </source>
</evidence>
<dbReference type="EMBL" id="DTGR01000159">
    <property type="protein sequence ID" value="HHS29984.1"/>
    <property type="molecule type" value="Genomic_DNA"/>
</dbReference>
<feature type="domain" description="Fluoroacetyl-CoA-specific thioesterase-like" evidence="3">
    <location>
        <begin position="16"/>
        <end position="117"/>
    </location>
</feature>
<comment type="caution">
    <text evidence="4">The sequence shown here is derived from an EMBL/GenBank/DDBJ whole genome shotgun (WGS) entry which is preliminary data.</text>
</comment>
<protein>
    <submittedName>
        <fullName evidence="4">Thioesterase</fullName>
    </submittedName>
</protein>
<evidence type="ECO:0000256" key="2">
    <source>
        <dbReference type="PIRSR" id="PIRSR014972-2"/>
    </source>
</evidence>
<name>A0A7V6DQ96_9BACT</name>
<feature type="active site" evidence="1">
    <location>
        <position position="43"/>
    </location>
</feature>
<evidence type="ECO:0000313" key="4">
    <source>
        <dbReference type="EMBL" id="HHS29984.1"/>
    </source>
</evidence>
<feature type="binding site" evidence="2">
    <location>
        <position position="113"/>
    </location>
    <ligand>
        <name>substrate</name>
    </ligand>
</feature>
<feature type="active site" evidence="1">
    <location>
        <position position="69"/>
    </location>
</feature>
<dbReference type="PANTHER" id="PTHR36934:SF1">
    <property type="entry name" value="THIOESTERASE DOMAIN-CONTAINING PROTEIN"/>
    <property type="match status" value="1"/>
</dbReference>
<dbReference type="Gene3D" id="3.10.129.10">
    <property type="entry name" value="Hotdog Thioesterase"/>
    <property type="match status" value="1"/>
</dbReference>
<accession>A0A7V6DQ96</accession>
<dbReference type="Pfam" id="PF22636">
    <property type="entry name" value="FlK"/>
    <property type="match status" value="1"/>
</dbReference>
<feature type="binding site" evidence="2">
    <location>
        <position position="62"/>
    </location>
    <ligand>
        <name>substrate</name>
    </ligand>
</feature>
<dbReference type="PIRSF" id="PIRSF014972">
    <property type="entry name" value="FlK"/>
    <property type="match status" value="1"/>
</dbReference>
<proteinExistence type="predicted"/>
<dbReference type="PANTHER" id="PTHR36934">
    <property type="entry name" value="BLR0278 PROTEIN"/>
    <property type="match status" value="1"/>
</dbReference>
<sequence>MADLTPGMVHEEELLVEERHTASHLGSGGVRVLATPVMVALMEVAARNLVDPLLTPGHMTVGTGINIKHLAATPQGMRVRARAELLSVKGHRLEFKVEAFDEREKVGEGTHTRAIIDVRQFWDKLQTKMDIGLA</sequence>
<organism evidence="4">
    <name type="scientific">Desulfobacca acetoxidans</name>
    <dbReference type="NCBI Taxonomy" id="60893"/>
    <lineage>
        <taxon>Bacteria</taxon>
        <taxon>Pseudomonadati</taxon>
        <taxon>Thermodesulfobacteriota</taxon>
        <taxon>Desulfobaccia</taxon>
        <taxon>Desulfobaccales</taxon>
        <taxon>Desulfobaccaceae</taxon>
        <taxon>Desulfobacca</taxon>
    </lineage>
</organism>
<dbReference type="AlphaFoldDB" id="A0A7V6DQ96"/>
<dbReference type="InterPro" id="IPR025540">
    <property type="entry name" value="FlK"/>
</dbReference>
<dbReference type="SUPFAM" id="SSF54637">
    <property type="entry name" value="Thioesterase/thiol ester dehydrase-isomerase"/>
    <property type="match status" value="1"/>
</dbReference>
<dbReference type="InterPro" id="IPR029069">
    <property type="entry name" value="HotDog_dom_sf"/>
</dbReference>
<evidence type="ECO:0000259" key="3">
    <source>
        <dbReference type="Pfam" id="PF22636"/>
    </source>
</evidence>
<reference evidence="4" key="1">
    <citation type="journal article" date="2020" name="mSystems">
        <title>Genome- and Community-Level Interaction Insights into Carbon Utilization and Element Cycling Functions of Hydrothermarchaeota in Hydrothermal Sediment.</title>
        <authorList>
            <person name="Zhou Z."/>
            <person name="Liu Y."/>
            <person name="Xu W."/>
            <person name="Pan J."/>
            <person name="Luo Z.H."/>
            <person name="Li M."/>
        </authorList>
    </citation>
    <scope>NUCLEOTIDE SEQUENCE [LARGE SCALE GENOMIC DNA]</scope>
    <source>
        <strain evidence="4">SpSt-767</strain>
    </source>
</reference>